<accession>A0AAI8YTD4</accession>
<dbReference type="AlphaFoldDB" id="A0AAI8YTD4"/>
<feature type="chain" id="PRO_5042576640" evidence="1">
    <location>
        <begin position="16"/>
        <end position="193"/>
    </location>
</feature>
<keyword evidence="3" id="KW-1185">Reference proteome</keyword>
<reference evidence="2" key="1">
    <citation type="submission" date="2023-11" db="EMBL/GenBank/DDBJ databases">
        <authorList>
            <person name="Alioto T."/>
            <person name="Alioto T."/>
            <person name="Gomez Garrido J."/>
        </authorList>
    </citation>
    <scope>NUCLEOTIDE SEQUENCE</scope>
</reference>
<proteinExistence type="predicted"/>
<gene>
    <name evidence="2" type="ORF">LECACI_7A001630</name>
</gene>
<organism evidence="2 3">
    <name type="scientific">Lecanosticta acicola</name>
    <dbReference type="NCBI Taxonomy" id="111012"/>
    <lineage>
        <taxon>Eukaryota</taxon>
        <taxon>Fungi</taxon>
        <taxon>Dikarya</taxon>
        <taxon>Ascomycota</taxon>
        <taxon>Pezizomycotina</taxon>
        <taxon>Dothideomycetes</taxon>
        <taxon>Dothideomycetidae</taxon>
        <taxon>Mycosphaerellales</taxon>
        <taxon>Mycosphaerellaceae</taxon>
        <taxon>Lecanosticta</taxon>
    </lineage>
</organism>
<comment type="caution">
    <text evidence="2">The sequence shown here is derived from an EMBL/GenBank/DDBJ whole genome shotgun (WGS) entry which is preliminary data.</text>
</comment>
<dbReference type="EMBL" id="CAVMBE010000006">
    <property type="protein sequence ID" value="CAK3849142.1"/>
    <property type="molecule type" value="Genomic_DNA"/>
</dbReference>
<dbReference type="Proteomes" id="UP001296104">
    <property type="component" value="Unassembled WGS sequence"/>
</dbReference>
<evidence type="ECO:0000256" key="1">
    <source>
        <dbReference type="SAM" id="SignalP"/>
    </source>
</evidence>
<evidence type="ECO:0000313" key="3">
    <source>
        <dbReference type="Proteomes" id="UP001296104"/>
    </source>
</evidence>
<protein>
    <submittedName>
        <fullName evidence="2">Uncharacterized protein</fullName>
    </submittedName>
</protein>
<name>A0AAI8YTD4_9PEZI</name>
<feature type="signal peptide" evidence="1">
    <location>
        <begin position="1"/>
        <end position="15"/>
    </location>
</feature>
<keyword evidence="1" id="KW-0732">Signal</keyword>
<sequence>MYKYLPLALAAFASALPAPQSGSTVGAQPDKSSEFSLAMTVDGSFVSLTAVSNGTSGSKVLQAGRLSVYPGSPAYLNTTGEHNGYSAINFDLEDGIYGASLPDAGDNYGHAASATAILGYQEFEWIVTNGTVSHKLDAALNKFYACKDTAAGEENFFLKWGTASTDSQPPVNCQSTQLVQNFNVEGGAKGSDA</sequence>
<evidence type="ECO:0000313" key="2">
    <source>
        <dbReference type="EMBL" id="CAK3849142.1"/>
    </source>
</evidence>